<name>A0A822XE66_NELNU</name>
<accession>A0A822XE66</accession>
<evidence type="ECO:0000313" key="2">
    <source>
        <dbReference type="Proteomes" id="UP000607653"/>
    </source>
</evidence>
<organism evidence="1 2">
    <name type="scientific">Nelumbo nucifera</name>
    <name type="common">Sacred lotus</name>
    <dbReference type="NCBI Taxonomy" id="4432"/>
    <lineage>
        <taxon>Eukaryota</taxon>
        <taxon>Viridiplantae</taxon>
        <taxon>Streptophyta</taxon>
        <taxon>Embryophyta</taxon>
        <taxon>Tracheophyta</taxon>
        <taxon>Spermatophyta</taxon>
        <taxon>Magnoliopsida</taxon>
        <taxon>Proteales</taxon>
        <taxon>Nelumbonaceae</taxon>
        <taxon>Nelumbo</taxon>
    </lineage>
</organism>
<reference evidence="1 2" key="1">
    <citation type="journal article" date="2020" name="Mol. Biol. Evol.">
        <title>Distinct Expression and Methylation Patterns for Genes with Different Fates following a Single Whole-Genome Duplication in Flowering Plants.</title>
        <authorList>
            <person name="Shi T."/>
            <person name="Rahmani R.S."/>
            <person name="Gugger P.F."/>
            <person name="Wang M."/>
            <person name="Li H."/>
            <person name="Zhang Y."/>
            <person name="Li Z."/>
            <person name="Wang Q."/>
            <person name="Van de Peer Y."/>
            <person name="Marchal K."/>
            <person name="Chen J."/>
        </authorList>
    </citation>
    <scope>NUCLEOTIDE SEQUENCE [LARGE SCALE GENOMIC DNA]</scope>
    <source>
        <tissue evidence="1">Leaf</tissue>
    </source>
</reference>
<dbReference type="Proteomes" id="UP000607653">
    <property type="component" value="Unassembled WGS sequence"/>
</dbReference>
<dbReference type="EMBL" id="DUZY01000001">
    <property type="protein sequence ID" value="DAD17953.1"/>
    <property type="molecule type" value="Genomic_DNA"/>
</dbReference>
<dbReference type="AlphaFoldDB" id="A0A822XE66"/>
<keyword evidence="2" id="KW-1185">Reference proteome</keyword>
<evidence type="ECO:0000313" key="1">
    <source>
        <dbReference type="EMBL" id="DAD17953.1"/>
    </source>
</evidence>
<gene>
    <name evidence="1" type="ORF">HUJ06_019416</name>
</gene>
<proteinExistence type="predicted"/>
<sequence>MVILDVFHVCRSKTLLDRSSKPMDGMNDFERQLQEFFAEVKSMLKLGNKDDAITLLQANYEAVKEQIDAGVKDMEQAAILDIIALGYMGLGDFVLVESLLDMVTSFANF</sequence>
<protein>
    <submittedName>
        <fullName evidence="1">Uncharacterized protein</fullName>
    </submittedName>
</protein>
<comment type="caution">
    <text evidence="1">The sequence shown here is derived from an EMBL/GenBank/DDBJ whole genome shotgun (WGS) entry which is preliminary data.</text>
</comment>